<dbReference type="GO" id="GO:0005829">
    <property type="term" value="C:cytosol"/>
    <property type="evidence" value="ECO:0007669"/>
    <property type="project" value="TreeGrafter"/>
</dbReference>
<feature type="region of interest" description="Disordered" evidence="1">
    <location>
        <begin position="27"/>
        <end position="47"/>
    </location>
</feature>
<protein>
    <submittedName>
        <fullName evidence="2">Uncharacterized protein</fullName>
    </submittedName>
</protein>
<dbReference type="SUPFAM" id="SSF49764">
    <property type="entry name" value="HSP20-like chaperones"/>
    <property type="match status" value="1"/>
</dbReference>
<dbReference type="GO" id="GO:0051087">
    <property type="term" value="F:protein-folding chaperone binding"/>
    <property type="evidence" value="ECO:0007669"/>
    <property type="project" value="TreeGrafter"/>
</dbReference>
<dbReference type="GO" id="GO:0051879">
    <property type="term" value="F:Hsp90 protein binding"/>
    <property type="evidence" value="ECO:0007669"/>
    <property type="project" value="InterPro"/>
</dbReference>
<dbReference type="EMBL" id="OX597826">
    <property type="protein sequence ID" value="CAI9732100.1"/>
    <property type="molecule type" value="Genomic_DNA"/>
</dbReference>
<dbReference type="PANTHER" id="PTHR22932">
    <property type="entry name" value="TELOMERASE-BINDING PROTEIN P23 HSP90 CO-CHAPERONE"/>
    <property type="match status" value="1"/>
</dbReference>
<dbReference type="InterPro" id="IPR008978">
    <property type="entry name" value="HSP20-like_chaperone"/>
</dbReference>
<feature type="compositionally biased region" description="Acidic residues" evidence="1">
    <location>
        <begin position="29"/>
        <end position="38"/>
    </location>
</feature>
<dbReference type="AlphaFoldDB" id="A0AA36BCU3"/>
<accession>A0AA36BCU3</accession>
<dbReference type="GO" id="GO:0005634">
    <property type="term" value="C:nucleus"/>
    <property type="evidence" value="ECO:0007669"/>
    <property type="project" value="TreeGrafter"/>
</dbReference>
<evidence type="ECO:0000313" key="2">
    <source>
        <dbReference type="EMBL" id="CAI9732100.1"/>
    </source>
</evidence>
<name>A0AA36BCU3_OCTVU</name>
<gene>
    <name evidence="2" type="ORF">OCTVUL_1B031004</name>
</gene>
<dbReference type="Proteomes" id="UP001162480">
    <property type="component" value="Chromosome 13"/>
</dbReference>
<evidence type="ECO:0000256" key="1">
    <source>
        <dbReference type="SAM" id="MobiDB-lite"/>
    </source>
</evidence>
<proteinExistence type="predicted"/>
<dbReference type="GO" id="GO:0006457">
    <property type="term" value="P:protein folding"/>
    <property type="evidence" value="ECO:0007669"/>
    <property type="project" value="TreeGrafter"/>
</dbReference>
<organism evidence="2 3">
    <name type="scientific">Octopus vulgaris</name>
    <name type="common">Common octopus</name>
    <dbReference type="NCBI Taxonomy" id="6645"/>
    <lineage>
        <taxon>Eukaryota</taxon>
        <taxon>Metazoa</taxon>
        <taxon>Spiralia</taxon>
        <taxon>Lophotrochozoa</taxon>
        <taxon>Mollusca</taxon>
        <taxon>Cephalopoda</taxon>
        <taxon>Coleoidea</taxon>
        <taxon>Octopodiformes</taxon>
        <taxon>Octopoda</taxon>
        <taxon>Incirrata</taxon>
        <taxon>Octopodidae</taxon>
        <taxon>Octopus</taxon>
    </lineage>
</organism>
<reference evidence="2" key="1">
    <citation type="submission" date="2023-08" db="EMBL/GenBank/DDBJ databases">
        <authorList>
            <person name="Alioto T."/>
            <person name="Alioto T."/>
            <person name="Gomez Garrido J."/>
        </authorList>
    </citation>
    <scope>NUCLEOTIDE SEQUENCE</scope>
</reference>
<keyword evidence="3" id="KW-1185">Reference proteome</keyword>
<dbReference type="PANTHER" id="PTHR22932:SF1">
    <property type="entry name" value="CO-CHAPERONE PROTEIN DAF-41"/>
    <property type="match status" value="1"/>
</dbReference>
<sequence>MDEDWWPRLLQQEERSHYLRTDFTRWKDEDDSDTDEPDAFNLKDKMNKMGGVEDGEEIEKNSDDDDCLPVFLNKTGTLACSRANQLNMDLL</sequence>
<dbReference type="GO" id="GO:0051131">
    <property type="term" value="P:chaperone-mediated protein complex assembly"/>
    <property type="evidence" value="ECO:0007669"/>
    <property type="project" value="TreeGrafter"/>
</dbReference>
<evidence type="ECO:0000313" key="3">
    <source>
        <dbReference type="Proteomes" id="UP001162480"/>
    </source>
</evidence>
<dbReference type="InterPro" id="IPR045250">
    <property type="entry name" value="p23-like"/>
</dbReference>
<dbReference type="Gene3D" id="2.60.40.790">
    <property type="match status" value="1"/>
</dbReference>